<keyword evidence="3" id="KW-0472">Membrane</keyword>
<keyword evidence="1" id="KW-0175">Coiled coil</keyword>
<organism evidence="4 5">
    <name type="scientific">Prymnesium parvum</name>
    <name type="common">Toxic golden alga</name>
    <dbReference type="NCBI Taxonomy" id="97485"/>
    <lineage>
        <taxon>Eukaryota</taxon>
        <taxon>Haptista</taxon>
        <taxon>Haptophyta</taxon>
        <taxon>Prymnesiophyceae</taxon>
        <taxon>Prymnesiales</taxon>
        <taxon>Prymnesiaceae</taxon>
        <taxon>Prymnesium</taxon>
    </lineage>
</organism>
<keyword evidence="3" id="KW-0812">Transmembrane</keyword>
<feature type="transmembrane region" description="Helical" evidence="3">
    <location>
        <begin position="536"/>
        <end position="557"/>
    </location>
</feature>
<feature type="compositionally biased region" description="Low complexity" evidence="2">
    <location>
        <begin position="68"/>
        <end position="79"/>
    </location>
</feature>
<dbReference type="EMBL" id="JBGBPQ010000015">
    <property type="protein sequence ID" value="KAL1510450.1"/>
    <property type="molecule type" value="Genomic_DNA"/>
</dbReference>
<evidence type="ECO:0000313" key="4">
    <source>
        <dbReference type="EMBL" id="KAL1510450.1"/>
    </source>
</evidence>
<evidence type="ECO:0000256" key="3">
    <source>
        <dbReference type="SAM" id="Phobius"/>
    </source>
</evidence>
<protein>
    <submittedName>
        <fullName evidence="4">Uncharacterized protein</fullName>
    </submittedName>
</protein>
<evidence type="ECO:0000256" key="1">
    <source>
        <dbReference type="SAM" id="Coils"/>
    </source>
</evidence>
<reference evidence="4 5" key="1">
    <citation type="journal article" date="2024" name="Science">
        <title>Giant polyketide synthase enzymes in the biosynthesis of giant marine polyether toxins.</title>
        <authorList>
            <person name="Fallon T.R."/>
            <person name="Shende V.V."/>
            <person name="Wierzbicki I.H."/>
            <person name="Pendleton A.L."/>
            <person name="Watervoot N.F."/>
            <person name="Auber R.P."/>
            <person name="Gonzalez D.J."/>
            <person name="Wisecaver J.H."/>
            <person name="Moore B.S."/>
        </authorList>
    </citation>
    <scope>NUCLEOTIDE SEQUENCE [LARGE SCALE GENOMIC DNA]</scope>
    <source>
        <strain evidence="4 5">12B1</strain>
    </source>
</reference>
<sequence length="633" mass="70726">MSVEGKADEGRTPQEDLTLDTPSDDLLKLISNDSPADLPQSWMQKGGGSLWESREFFSVNGQAGTGRNGNANGNGTNGASVHSNGKHTPSAAPPAAPVAGPAASSIKLQVLLRNLPANRGLITNTCLTSMFIQMGGHRGHQNHQSHPFHQHQPHQLTPMMQQQLVLHAQQQAQEAVMEKLGVLQNALQQQQKLLQGREDEILQLQKALQERDEETVRLQKREEKLLTAKDAELAQLKQVLQKEKEEKLAKLNAAHSKRIATKDEELQQIKIALTKEREREVARLSASHAKQLKARDEELVAHKSTLVKDKDERIAKLSSSLKELKSSLSAREQEVAALKKQLGSAQRVEEDLRKQNASVTNAAQKEERQKNDALAKLKGSVEQAHLDELKKLSDEHTQEVGSKNKEMANLASQLKQVLQRYQTAQSALEREREKVKEALLESRNLAEVSMHFSAEEQAALIVKVQQHVEDCSIEEMHWMMTKEFRAWLAQSYTECDEVCDALEAEQQRLKRVYHSKEQDVGKMRARVLHLNGRINWVYQIFVLSMVGSVATGCVGAWRAVSTAQFWSSIQLMAFAWLVVLATAMILLFGDGGGHLPTPPAVRDLPRERVGERDVHVPLLPPRSRSQERDAHAS</sequence>
<dbReference type="Proteomes" id="UP001515480">
    <property type="component" value="Unassembled WGS sequence"/>
</dbReference>
<evidence type="ECO:0000313" key="5">
    <source>
        <dbReference type="Proteomes" id="UP001515480"/>
    </source>
</evidence>
<comment type="caution">
    <text evidence="4">The sequence shown here is derived from an EMBL/GenBank/DDBJ whole genome shotgun (WGS) entry which is preliminary data.</text>
</comment>
<feature type="region of interest" description="Disordered" evidence="2">
    <location>
        <begin position="60"/>
        <end position="98"/>
    </location>
</feature>
<name>A0AB34J0S1_PRYPA</name>
<dbReference type="AlphaFoldDB" id="A0AB34J0S1"/>
<evidence type="ECO:0000256" key="2">
    <source>
        <dbReference type="SAM" id="MobiDB-lite"/>
    </source>
</evidence>
<keyword evidence="5" id="KW-1185">Reference proteome</keyword>
<accession>A0AB34J0S1</accession>
<gene>
    <name evidence="4" type="ORF">AB1Y20_006757</name>
</gene>
<feature type="region of interest" description="Disordered" evidence="2">
    <location>
        <begin position="1"/>
        <end position="47"/>
    </location>
</feature>
<feature type="coiled-coil region" evidence="1">
    <location>
        <begin position="187"/>
        <end position="257"/>
    </location>
</feature>
<proteinExistence type="predicted"/>
<feature type="compositionally biased region" description="Basic and acidic residues" evidence="2">
    <location>
        <begin position="1"/>
        <end position="14"/>
    </location>
</feature>
<feature type="transmembrane region" description="Helical" evidence="3">
    <location>
        <begin position="569"/>
        <end position="589"/>
    </location>
</feature>
<feature type="region of interest" description="Disordered" evidence="2">
    <location>
        <begin position="343"/>
        <end position="372"/>
    </location>
</feature>
<keyword evidence="3" id="KW-1133">Transmembrane helix</keyword>